<evidence type="ECO:0000313" key="1">
    <source>
        <dbReference type="EMBL" id="PQO27631.1"/>
    </source>
</evidence>
<dbReference type="AlphaFoldDB" id="A0A2S8F657"/>
<organism evidence="1 2">
    <name type="scientific">Blastopirellula marina</name>
    <dbReference type="NCBI Taxonomy" id="124"/>
    <lineage>
        <taxon>Bacteria</taxon>
        <taxon>Pseudomonadati</taxon>
        <taxon>Planctomycetota</taxon>
        <taxon>Planctomycetia</taxon>
        <taxon>Pirellulales</taxon>
        <taxon>Pirellulaceae</taxon>
        <taxon>Blastopirellula</taxon>
    </lineage>
</organism>
<proteinExistence type="predicted"/>
<accession>A0A2S8F657</accession>
<gene>
    <name evidence="1" type="ORF">C5Y96_19075</name>
</gene>
<sequence>MHLRERRTMKALKKLAYLKLLNIPKDSLFWDCLIKAKQSAMFQERLVFSGLVSCDRNEIPASIRRLAKETCLSPQTVKASLRSLGDLVINKDGVWSPIEPDHSWFRKLSDPNVQHWSDHFSYVKLFLPIKGAVVDYQDAKRRFGVYHAAVYSQIVSLARGGDSATVPETALSTQLSGINRKTIASVLNDLDYLGLISRERFGRNLKFYLLPLATEHLSLFQQAPQGEKLAVKKPKPPADPNVYELKGDGLDEYREQCRGLMTQSYAEKAIDMSYKIGESFGDFCGFLSETKKWHEDNRLKGKITVGHIGRFLVARYNARFKEFARRKSEAEALEYLRSDEFQEKVQADEKAAAADPLHERHIFQIESITSRVQFDPNPVTNYRAAQRVIVELERHFEPFVKEEYEAVELKSALTRIVRLHLCHALAKVNRHYQSDSFASLEEFIEIINRGLRSLKVRMIPEFTFDLSNHETSKEPKNEAPVHK</sequence>
<name>A0A2S8F657_9BACT</name>
<reference evidence="1 2" key="1">
    <citation type="submission" date="2018-02" db="EMBL/GenBank/DDBJ databases">
        <title>Comparative genomes isolates from brazilian mangrove.</title>
        <authorList>
            <person name="Araujo J.E."/>
            <person name="Taketani R.G."/>
            <person name="Silva M.C.P."/>
            <person name="Loureco M.V."/>
            <person name="Andreote F.D."/>
        </authorList>
    </citation>
    <scope>NUCLEOTIDE SEQUENCE [LARGE SCALE GENOMIC DNA]</scope>
    <source>
        <strain evidence="1 2">HEX-2 MGV</strain>
    </source>
</reference>
<dbReference type="EMBL" id="PUIA01000057">
    <property type="protein sequence ID" value="PQO27631.1"/>
    <property type="molecule type" value="Genomic_DNA"/>
</dbReference>
<evidence type="ECO:0000313" key="2">
    <source>
        <dbReference type="Proteomes" id="UP000240009"/>
    </source>
</evidence>
<protein>
    <submittedName>
        <fullName evidence="1">Uncharacterized protein</fullName>
    </submittedName>
</protein>
<dbReference type="Proteomes" id="UP000240009">
    <property type="component" value="Unassembled WGS sequence"/>
</dbReference>
<comment type="caution">
    <text evidence="1">The sequence shown here is derived from an EMBL/GenBank/DDBJ whole genome shotgun (WGS) entry which is preliminary data.</text>
</comment>